<dbReference type="AlphaFoldDB" id="L2GSA5"/>
<organism evidence="2 3">
    <name type="scientific">Vavraia culicis (isolate floridensis)</name>
    <name type="common">Microsporidian parasite</name>
    <dbReference type="NCBI Taxonomy" id="948595"/>
    <lineage>
        <taxon>Eukaryota</taxon>
        <taxon>Fungi</taxon>
        <taxon>Fungi incertae sedis</taxon>
        <taxon>Microsporidia</taxon>
        <taxon>Pleistophoridae</taxon>
        <taxon>Vavraia</taxon>
    </lineage>
</organism>
<proteinExistence type="predicted"/>
<keyword evidence="3" id="KW-1185">Reference proteome</keyword>
<dbReference type="Proteomes" id="UP000011081">
    <property type="component" value="Unassembled WGS sequence"/>
</dbReference>
<accession>L2GSA5</accession>
<dbReference type="GeneID" id="19880130"/>
<feature type="transmembrane region" description="Helical" evidence="1">
    <location>
        <begin position="116"/>
        <end position="136"/>
    </location>
</feature>
<dbReference type="InParanoid" id="L2GSA5"/>
<name>L2GSA5_VAVCU</name>
<protein>
    <submittedName>
        <fullName evidence="2">Uncharacterized protein</fullName>
    </submittedName>
</protein>
<gene>
    <name evidence="2" type="ORF">VCUG_02266</name>
</gene>
<keyword evidence="1" id="KW-0472">Membrane</keyword>
<keyword evidence="1" id="KW-1133">Transmembrane helix</keyword>
<dbReference type="VEuPathDB" id="MicrosporidiaDB:VCUG_02266"/>
<dbReference type="HOGENOM" id="CLU_1397294_0_0_1"/>
<dbReference type="RefSeq" id="XP_008075276.1">
    <property type="nucleotide sequence ID" value="XM_008077085.1"/>
</dbReference>
<dbReference type="EMBL" id="GL877454">
    <property type="protein sequence ID" value="ELA46257.1"/>
    <property type="molecule type" value="Genomic_DNA"/>
</dbReference>
<sequence length="195" mass="22841">MFGIDYLFKEWSEEEFKGEIVVMSYEKHIYFGLKAICHAITKYCSFLTSKNQDYNSCAYSMKVLDLSDERATQGYYEKIAARGKMLKHLNSEIHECWYGEPTVVTEECGEYSVSTVTFLCMILILGLVMGFFFYHLKRRKDELLVMETVLDEMWSEESDESDEDGSILIHPKNVHVRRIYEYQSDEMGYCSSSNM</sequence>
<reference evidence="3" key="1">
    <citation type="submission" date="2011-03" db="EMBL/GenBank/DDBJ databases">
        <title>The genome sequence of Vavraia culicis strain floridensis.</title>
        <authorList>
            <consortium name="The Broad Institute Genome Sequencing Platform"/>
            <person name="Cuomo C."/>
            <person name="Becnel J."/>
            <person name="Sanscrainte N."/>
            <person name="Young S.K."/>
            <person name="Zeng Q."/>
            <person name="Gargeya S."/>
            <person name="Fitzgerald M."/>
            <person name="Haas B."/>
            <person name="Abouelleil A."/>
            <person name="Alvarado L."/>
            <person name="Arachchi H.M."/>
            <person name="Berlin A."/>
            <person name="Chapman S.B."/>
            <person name="Gearin G."/>
            <person name="Goldberg J."/>
            <person name="Griggs A."/>
            <person name="Gujja S."/>
            <person name="Hansen M."/>
            <person name="Heiman D."/>
            <person name="Howarth C."/>
            <person name="Larimer J."/>
            <person name="Lui A."/>
            <person name="MacDonald P.J.P."/>
            <person name="McCowen C."/>
            <person name="Montmayeur A."/>
            <person name="Murphy C."/>
            <person name="Neiman D."/>
            <person name="Pearson M."/>
            <person name="Priest M."/>
            <person name="Roberts A."/>
            <person name="Saif S."/>
            <person name="Shea T."/>
            <person name="Sisk P."/>
            <person name="Stolte C."/>
            <person name="Sykes S."/>
            <person name="Wortman J."/>
            <person name="Nusbaum C."/>
            <person name="Birren B."/>
        </authorList>
    </citation>
    <scope>NUCLEOTIDE SEQUENCE [LARGE SCALE GENOMIC DNA]</scope>
    <source>
        <strain evidence="3">floridensis</strain>
    </source>
</reference>
<evidence type="ECO:0000256" key="1">
    <source>
        <dbReference type="SAM" id="Phobius"/>
    </source>
</evidence>
<keyword evidence="1" id="KW-0812">Transmembrane</keyword>
<evidence type="ECO:0000313" key="2">
    <source>
        <dbReference type="EMBL" id="ELA46257.1"/>
    </source>
</evidence>
<evidence type="ECO:0000313" key="3">
    <source>
        <dbReference type="Proteomes" id="UP000011081"/>
    </source>
</evidence>